<name>A0ABX1IUE8_STRGB</name>
<evidence type="ECO:0008006" key="4">
    <source>
        <dbReference type="Google" id="ProtNLM"/>
    </source>
</evidence>
<accession>A0ABX1IUE8</accession>
<feature type="compositionally biased region" description="Basic and acidic residues" evidence="1">
    <location>
        <begin position="619"/>
        <end position="634"/>
    </location>
</feature>
<keyword evidence="3" id="KW-1185">Reference proteome</keyword>
<feature type="compositionally biased region" description="Pro residues" evidence="1">
    <location>
        <begin position="681"/>
        <end position="692"/>
    </location>
</feature>
<dbReference type="EMBL" id="JAAXMD010000666">
    <property type="protein sequence ID" value="NKQ29219.1"/>
    <property type="molecule type" value="Genomic_DNA"/>
</dbReference>
<feature type="compositionally biased region" description="Low complexity" evidence="1">
    <location>
        <begin position="422"/>
        <end position="439"/>
    </location>
</feature>
<organism evidence="2 3">
    <name type="scientific">Streptomyces galbus</name>
    <dbReference type="NCBI Taxonomy" id="33898"/>
    <lineage>
        <taxon>Bacteria</taxon>
        <taxon>Bacillati</taxon>
        <taxon>Actinomycetota</taxon>
        <taxon>Actinomycetes</taxon>
        <taxon>Kitasatosporales</taxon>
        <taxon>Streptomycetaceae</taxon>
        <taxon>Streptomyces</taxon>
    </lineage>
</organism>
<feature type="compositionally biased region" description="Low complexity" evidence="1">
    <location>
        <begin position="390"/>
        <end position="408"/>
    </location>
</feature>
<feature type="region of interest" description="Disordered" evidence="1">
    <location>
        <begin position="294"/>
        <end position="439"/>
    </location>
</feature>
<evidence type="ECO:0000313" key="3">
    <source>
        <dbReference type="Proteomes" id="UP000744032"/>
    </source>
</evidence>
<feature type="region of interest" description="Disordered" evidence="1">
    <location>
        <begin position="476"/>
        <end position="531"/>
    </location>
</feature>
<gene>
    <name evidence="2" type="ORF">HF200_34175</name>
</gene>
<feature type="compositionally biased region" description="Polar residues" evidence="1">
    <location>
        <begin position="322"/>
        <end position="332"/>
    </location>
</feature>
<feature type="compositionally biased region" description="Low complexity" evidence="1">
    <location>
        <begin position="514"/>
        <end position="524"/>
    </location>
</feature>
<reference evidence="2 3" key="1">
    <citation type="submission" date="2020-04" db="EMBL/GenBank/DDBJ databases">
        <title>Genome sequence of Streptomyces galbus strain I339.</title>
        <authorList>
            <person name="Silva E.A.N."/>
            <person name="Merces M."/>
            <person name="Castelo Branco A.P.O.T."/>
            <person name="Vasconcelos P.C."/>
            <person name="Costa N.P."/>
            <person name="Marinho G.C.S."/>
            <person name="Oliveira C.J.B."/>
            <person name="Araujo D."/>
            <person name="Rodrigues Junior V.S."/>
            <person name="Almeida R."/>
            <person name="Silva Filho U.R."/>
            <person name="Andrade A.S.A."/>
            <person name="Cibulski S.P."/>
        </authorList>
    </citation>
    <scope>NUCLEOTIDE SEQUENCE [LARGE SCALE GENOMIC DNA]</scope>
    <source>
        <strain evidence="2 3">I339</strain>
    </source>
</reference>
<feature type="compositionally biased region" description="Basic and acidic residues" evidence="1">
    <location>
        <begin position="123"/>
        <end position="149"/>
    </location>
</feature>
<evidence type="ECO:0000313" key="2">
    <source>
        <dbReference type="EMBL" id="NKQ29219.1"/>
    </source>
</evidence>
<feature type="compositionally biased region" description="Gly residues" evidence="1">
    <location>
        <begin position="659"/>
        <end position="671"/>
    </location>
</feature>
<dbReference type="Proteomes" id="UP000744032">
    <property type="component" value="Unassembled WGS sequence"/>
</dbReference>
<feature type="non-terminal residue" evidence="2">
    <location>
        <position position="692"/>
    </location>
</feature>
<sequence length="692" mass="69416">PAHTPTTFRDGPLSFRNNPTLWRNNQLLRNNADRPGALAGHYGLKGAADFLAAGSGEALGEILIKGAFDGDWSTSWSTFVGAGLSSQVESTLMGTAVNSSAELRHAIDKLRLNPPTVSGGDHGSAETDAPRSRGGDGHGNGDGHGDGDRTTGPGRDATGAGAPAPVNGRTTSNSASVNGTSSPSADLTQSTPPPPYTAVDPPAYSPGPLPMTAAENALWQQVHTGTPDLREQALRDITALRGGQQPHGAEIGVRDGLHSALAQLPEVRVVPAGNGPTAQVDADGVRRALDSLGVPVTVDGPRSADTAIHPDTPAQAPGVDGRTQTPQPQSTRAPDATPAAHDLPGTEEAPHRNPATEPADSGGTTDSPQRVPDTAAPAPGTSTSEPPKVTTTSSADGSSDAPAGGPVDVDVDVKADSVLPGTTDATHATHATDSTDTTRTPFTVVVSELPPPAPGSPEAAALLDGAGTDRAVVLGPPAPADGTGRPVRPAVELTREGPGRPVQVRQLTGPAPAPAADAPVPGVDARTDFPGSDVLVPLADALGAPVSTDPSLQPTTGPSPRPATESGPTGGSGPVTDTASDLVPDPSSAGEKPIRTDSAAPDANPRTDKLLSDPPPPARGDRATTPEPVHDHPAPGKLATLSRTWAEPATGLHLESGDGSAGRDGALGGDPGARNSDTSPPQQPQPPTPPAP</sequence>
<feature type="compositionally biased region" description="Low complexity" evidence="1">
    <location>
        <begin position="150"/>
        <end position="165"/>
    </location>
</feature>
<feature type="compositionally biased region" description="Polar residues" evidence="1">
    <location>
        <begin position="548"/>
        <end position="558"/>
    </location>
</feature>
<feature type="non-terminal residue" evidence="2">
    <location>
        <position position="1"/>
    </location>
</feature>
<comment type="caution">
    <text evidence="2">The sequence shown here is derived from an EMBL/GenBank/DDBJ whole genome shotgun (WGS) entry which is preliminary data.</text>
</comment>
<evidence type="ECO:0000256" key="1">
    <source>
        <dbReference type="SAM" id="MobiDB-lite"/>
    </source>
</evidence>
<proteinExistence type="predicted"/>
<protein>
    <recommendedName>
        <fullName evidence="4">Tox-PL domain-containing protein</fullName>
    </recommendedName>
</protein>
<feature type="region of interest" description="Disordered" evidence="1">
    <location>
        <begin position="112"/>
        <end position="211"/>
    </location>
</feature>
<feature type="region of interest" description="Disordered" evidence="1">
    <location>
        <begin position="543"/>
        <end position="692"/>
    </location>
</feature>
<feature type="compositionally biased region" description="Polar residues" evidence="1">
    <location>
        <begin position="168"/>
        <end position="190"/>
    </location>
</feature>